<reference evidence="8 9" key="1">
    <citation type="submission" date="2018-08" db="EMBL/GenBank/DDBJ databases">
        <title>Genome sequence of Methylocystis hirsuta CSC1, a methanotroph able to accumulate PHAs.</title>
        <authorList>
            <person name="Bordel S."/>
            <person name="Rodriguez E."/>
            <person name="Gancedo J."/>
            <person name="Munoz R."/>
        </authorList>
    </citation>
    <scope>NUCLEOTIDE SEQUENCE [LARGE SCALE GENOMIC DNA]</scope>
    <source>
        <strain evidence="8 9">CSC1</strain>
    </source>
</reference>
<keyword evidence="9" id="KW-1185">Reference proteome</keyword>
<dbReference type="InterPro" id="IPR050321">
    <property type="entry name" value="Glycosyltr_2/OpgH_subfam"/>
</dbReference>
<evidence type="ECO:0000256" key="3">
    <source>
        <dbReference type="ARBA" id="ARBA00022679"/>
    </source>
</evidence>
<evidence type="ECO:0000256" key="4">
    <source>
        <dbReference type="ARBA" id="ARBA00022692"/>
    </source>
</evidence>
<evidence type="ECO:0000256" key="5">
    <source>
        <dbReference type="ARBA" id="ARBA00022989"/>
    </source>
</evidence>
<dbReference type="OrthoDB" id="5294733at2"/>
<feature type="transmembrane region" description="Helical" evidence="7">
    <location>
        <begin position="359"/>
        <end position="384"/>
    </location>
</feature>
<evidence type="ECO:0000256" key="2">
    <source>
        <dbReference type="ARBA" id="ARBA00022676"/>
    </source>
</evidence>
<keyword evidence="4 7" id="KW-0812">Transmembrane</keyword>
<keyword evidence="2" id="KW-0328">Glycosyltransferase</keyword>
<accession>A0A3M9XU81</accession>
<protein>
    <submittedName>
        <fullName evidence="8">Phage adsorption protein NrfB</fullName>
    </submittedName>
</protein>
<dbReference type="EMBL" id="QWDD01000001">
    <property type="protein sequence ID" value="RNJ51206.1"/>
    <property type="molecule type" value="Genomic_DNA"/>
</dbReference>
<feature type="transmembrane region" description="Helical" evidence="7">
    <location>
        <begin position="390"/>
        <end position="412"/>
    </location>
</feature>
<dbReference type="GO" id="GO:0016757">
    <property type="term" value="F:glycosyltransferase activity"/>
    <property type="evidence" value="ECO:0007669"/>
    <property type="project" value="UniProtKB-KW"/>
</dbReference>
<dbReference type="AlphaFoldDB" id="A0A3M9XU81"/>
<gene>
    <name evidence="8" type="primary">nrfB</name>
    <name evidence="8" type="ORF">D1O30_18000</name>
</gene>
<dbReference type="PANTHER" id="PTHR43867:SF2">
    <property type="entry name" value="CELLULOSE SYNTHASE CATALYTIC SUBUNIT A [UDP-FORMING]"/>
    <property type="match status" value="1"/>
</dbReference>
<dbReference type="SUPFAM" id="SSF53448">
    <property type="entry name" value="Nucleotide-diphospho-sugar transferases"/>
    <property type="match status" value="1"/>
</dbReference>
<dbReference type="RefSeq" id="WP_123177081.1">
    <property type="nucleotide sequence ID" value="NZ_QWDD01000001.1"/>
</dbReference>
<feature type="transmembrane region" description="Helical" evidence="7">
    <location>
        <begin position="20"/>
        <end position="44"/>
    </location>
</feature>
<dbReference type="GO" id="GO:0016020">
    <property type="term" value="C:membrane"/>
    <property type="evidence" value="ECO:0007669"/>
    <property type="project" value="UniProtKB-SubCell"/>
</dbReference>
<evidence type="ECO:0000313" key="8">
    <source>
        <dbReference type="EMBL" id="RNJ51206.1"/>
    </source>
</evidence>
<dbReference type="Gene3D" id="3.90.550.10">
    <property type="entry name" value="Spore Coat Polysaccharide Biosynthesis Protein SpsA, Chain A"/>
    <property type="match status" value="1"/>
</dbReference>
<dbReference type="Pfam" id="PF13641">
    <property type="entry name" value="Glyco_tranf_2_3"/>
    <property type="match status" value="1"/>
</dbReference>
<dbReference type="Proteomes" id="UP000268623">
    <property type="component" value="Unassembled WGS sequence"/>
</dbReference>
<name>A0A3M9XU81_9HYPH</name>
<proteinExistence type="predicted"/>
<sequence length="486" mass="54647">MFFDLTDATVAYVDALVGLFLVFGVAIILYSLDDVFIDVVYWLMRLSGRIRAERFQFSEQALLEQPQRPLAVMVPAWREEAVIYEMLKTNAVYSATTVFFVGAYPNDAATQLEVLRAAAELPDNIRLVIGPHDGPTTKADCLNAIIAEIGEYEKVSNIKFEGFVLHDSEDVIHPLEFPLFSALLATFDFIQIPVYSFRRSLLQMTAGTYMDEFAEFHNKDLFVRQRLTGVVPCAGVAACFSRKAIEALKSWRRGEVFDPIALTEDYDVAFAMKSLGLTSAFVLNEAPYTLDIPLGTDQVRRIAEPLAIATRENFPSDYRAAYRQRARWLLGIGFQGAAKLGWGNTLTERIFFLRDRKGILSGIIAVVAYFLAFNAVAILVLGTLSEEWLIAGYAMLNPTLRLLFFVNVVLLINRLVQRMIFTTSIYGFGQGLMSSPRVVFSNFINFSSALRALYIFVWRHKVRGEPLNWDKTSHTIPAQNAEAVQA</sequence>
<dbReference type="InterPro" id="IPR029044">
    <property type="entry name" value="Nucleotide-diphossugar_trans"/>
</dbReference>
<comment type="subcellular location">
    <subcellularLocation>
        <location evidence="1">Membrane</location>
        <topology evidence="1">Multi-pass membrane protein</topology>
    </subcellularLocation>
</comment>
<evidence type="ECO:0000313" key="9">
    <source>
        <dbReference type="Proteomes" id="UP000268623"/>
    </source>
</evidence>
<organism evidence="8 9">
    <name type="scientific">Methylocystis hirsuta</name>
    <dbReference type="NCBI Taxonomy" id="369798"/>
    <lineage>
        <taxon>Bacteria</taxon>
        <taxon>Pseudomonadati</taxon>
        <taxon>Pseudomonadota</taxon>
        <taxon>Alphaproteobacteria</taxon>
        <taxon>Hyphomicrobiales</taxon>
        <taxon>Methylocystaceae</taxon>
        <taxon>Methylocystis</taxon>
    </lineage>
</organism>
<dbReference type="PANTHER" id="PTHR43867">
    <property type="entry name" value="CELLULOSE SYNTHASE CATALYTIC SUBUNIT A [UDP-FORMING]"/>
    <property type="match status" value="1"/>
</dbReference>
<dbReference type="NCBIfam" id="NF011305">
    <property type="entry name" value="PRK14716.1-3"/>
    <property type="match status" value="1"/>
</dbReference>
<comment type="caution">
    <text evidence="8">The sequence shown here is derived from an EMBL/GenBank/DDBJ whole genome shotgun (WGS) entry which is preliminary data.</text>
</comment>
<evidence type="ECO:0000256" key="7">
    <source>
        <dbReference type="SAM" id="Phobius"/>
    </source>
</evidence>
<evidence type="ECO:0000256" key="6">
    <source>
        <dbReference type="ARBA" id="ARBA00023136"/>
    </source>
</evidence>
<evidence type="ECO:0000256" key="1">
    <source>
        <dbReference type="ARBA" id="ARBA00004141"/>
    </source>
</evidence>
<keyword evidence="6 7" id="KW-0472">Membrane</keyword>
<keyword evidence="5 7" id="KW-1133">Transmembrane helix</keyword>
<keyword evidence="3" id="KW-0808">Transferase</keyword>